<protein>
    <recommendedName>
        <fullName evidence="5">G domain-containing protein</fullName>
    </recommendedName>
</protein>
<evidence type="ECO:0000313" key="4">
    <source>
        <dbReference type="Proteomes" id="UP001140091"/>
    </source>
</evidence>
<evidence type="ECO:0000313" key="3">
    <source>
        <dbReference type="EMBL" id="KAJ2935876.1"/>
    </source>
</evidence>
<feature type="non-terminal residue" evidence="3">
    <location>
        <position position="1"/>
    </location>
</feature>
<sequence length="528" mass="60957">MLDTIEPGNDLTGVKSPNKLQVGHSIESCTGAVEHADPFDLDGRRIILFDTPAFDSTNKTETEVLRIIAFELEKRYRKGQILHGIIYVHRISDAHVNNLAKTNFGIFRELCGDYYLRNVIIMSNMWSRLSSEVEGHRRVTELAGLDDFFKPAIAKGAAMMHHMQDTVESAHMVIRQILKNHPIALRIQEEIVDQGKSINETGAGMAVDEELAQLTHQCELKLKMQFAAARRERDERTRKEQLKEVERARQLLEKVEEEKRNQVREYHLLHEQFAEDGRTPQQAIGMVEERIWREIQAAQTRGRWEAEAVERRRHWQEAEASKLRQESEATKLRQVAEAARRRQEAEAAKQRTEAEAAEQRLAKEKADLGMRTSPTPSVKHGTIVSGRTYVMYNMQHQSYYATIDPEGENLVIEPRLDRKNARQRWIFHGQGTIRMRTAWTIKSVANGKYLCATSEDDIKARKSSPTLWCTQKVDGDDSRFRIYRYDESGRDNDKLISVSLGSVKSGDKIQVFKEYLDKGEIWVMQRYH</sequence>
<feature type="region of interest" description="Disordered" evidence="2">
    <location>
        <begin position="339"/>
        <end position="359"/>
    </location>
</feature>
<reference evidence="3" key="1">
    <citation type="submission" date="2022-06" db="EMBL/GenBank/DDBJ databases">
        <title>Genome Sequence of Candolleomyces eurysporus.</title>
        <authorList>
            <person name="Buettner E."/>
        </authorList>
    </citation>
    <scope>NUCLEOTIDE SEQUENCE</scope>
    <source>
        <strain evidence="3">VTCC 930004</strain>
    </source>
</reference>
<dbReference type="OrthoDB" id="8954335at2759"/>
<keyword evidence="4" id="KW-1185">Reference proteome</keyword>
<dbReference type="SUPFAM" id="SSF52540">
    <property type="entry name" value="P-loop containing nucleoside triphosphate hydrolases"/>
    <property type="match status" value="1"/>
</dbReference>
<dbReference type="InterPro" id="IPR027417">
    <property type="entry name" value="P-loop_NTPase"/>
</dbReference>
<gene>
    <name evidence="3" type="ORF">H1R20_g1217</name>
</gene>
<evidence type="ECO:0000256" key="2">
    <source>
        <dbReference type="SAM" id="MobiDB-lite"/>
    </source>
</evidence>
<proteinExistence type="predicted"/>
<dbReference type="Gene3D" id="3.40.50.300">
    <property type="entry name" value="P-loop containing nucleotide triphosphate hydrolases"/>
    <property type="match status" value="1"/>
</dbReference>
<evidence type="ECO:0000256" key="1">
    <source>
        <dbReference type="SAM" id="Coils"/>
    </source>
</evidence>
<dbReference type="AlphaFoldDB" id="A0A9W8JHJ8"/>
<evidence type="ECO:0008006" key="5">
    <source>
        <dbReference type="Google" id="ProtNLM"/>
    </source>
</evidence>
<organism evidence="3 4">
    <name type="scientific">Candolleomyces eurysporus</name>
    <dbReference type="NCBI Taxonomy" id="2828524"/>
    <lineage>
        <taxon>Eukaryota</taxon>
        <taxon>Fungi</taxon>
        <taxon>Dikarya</taxon>
        <taxon>Basidiomycota</taxon>
        <taxon>Agaricomycotina</taxon>
        <taxon>Agaricomycetes</taxon>
        <taxon>Agaricomycetidae</taxon>
        <taxon>Agaricales</taxon>
        <taxon>Agaricineae</taxon>
        <taxon>Psathyrellaceae</taxon>
        <taxon>Candolleomyces</taxon>
    </lineage>
</organism>
<accession>A0A9W8JHJ8</accession>
<dbReference type="Proteomes" id="UP001140091">
    <property type="component" value="Unassembled WGS sequence"/>
</dbReference>
<name>A0A9W8JHJ8_9AGAR</name>
<dbReference type="EMBL" id="JANBPK010000285">
    <property type="protein sequence ID" value="KAJ2935876.1"/>
    <property type="molecule type" value="Genomic_DNA"/>
</dbReference>
<comment type="caution">
    <text evidence="3">The sequence shown here is derived from an EMBL/GenBank/DDBJ whole genome shotgun (WGS) entry which is preliminary data.</text>
</comment>
<keyword evidence="1" id="KW-0175">Coiled coil</keyword>
<dbReference type="Gene3D" id="2.80.10.50">
    <property type="match status" value="1"/>
</dbReference>
<feature type="coiled-coil region" evidence="1">
    <location>
        <begin position="231"/>
        <end position="272"/>
    </location>
</feature>